<keyword evidence="10" id="KW-0004">4Fe-4S</keyword>
<evidence type="ECO:0000256" key="6">
    <source>
        <dbReference type="ARBA" id="ARBA00022723"/>
    </source>
</evidence>
<comment type="similarity">
    <text evidence="10">Belongs to the DPH1/DPH2 family.</text>
</comment>
<evidence type="ECO:0000256" key="1">
    <source>
        <dbReference type="ARBA" id="ARBA00001966"/>
    </source>
</evidence>
<keyword evidence="7 10" id="KW-0408">Iron</keyword>
<comment type="function">
    <text evidence="10">Catalyzes the first step of diphthamide biosynthesis, i.e. the transfer of the 3-amino-3-carboxypropyl group from S-adenosyl-L-methionine (SAM) to the C2 position of the imidazole ring of the target histidine residue in translation elongation factor 2 (EF-2).</text>
</comment>
<dbReference type="Proteomes" id="UP000060778">
    <property type="component" value="Chromosome"/>
</dbReference>
<dbReference type="EMBL" id="CP006867">
    <property type="protein sequence ID" value="ALU12697.1"/>
    <property type="molecule type" value="Genomic_DNA"/>
</dbReference>
<dbReference type="OrthoDB" id="314at2157"/>
<evidence type="ECO:0000256" key="7">
    <source>
        <dbReference type="ARBA" id="ARBA00023004"/>
    </source>
</evidence>
<dbReference type="AlphaFoldDB" id="A0A0U3FAJ4"/>
<protein>
    <recommendedName>
        <fullName evidence="3 10">2-(3-amino-3-carboxypropyl)histidine synthase</fullName>
        <ecNumber evidence="3 10">2.5.1.108</ecNumber>
    </recommendedName>
</protein>
<dbReference type="Gene3D" id="3.40.50.11860">
    <property type="entry name" value="Diphthamide synthesis DPH1/DPH2 domain 3"/>
    <property type="match status" value="1"/>
</dbReference>
<evidence type="ECO:0000256" key="10">
    <source>
        <dbReference type="PIRNR" id="PIRNR004967"/>
    </source>
</evidence>
<dbReference type="UniPathway" id="UPA00559"/>
<organism evidence="11 12">
    <name type="scientific">Ignicoccus islandicus DSM 13165</name>
    <dbReference type="NCBI Taxonomy" id="940295"/>
    <lineage>
        <taxon>Archaea</taxon>
        <taxon>Thermoproteota</taxon>
        <taxon>Thermoprotei</taxon>
        <taxon>Desulfurococcales</taxon>
        <taxon>Desulfurococcaceae</taxon>
        <taxon>Ignicoccus</taxon>
    </lineage>
</organism>
<comment type="pathway">
    <text evidence="2 10">Protein modification; peptidyl-diphthamide biosynthesis.</text>
</comment>
<evidence type="ECO:0000256" key="5">
    <source>
        <dbReference type="ARBA" id="ARBA00022691"/>
    </source>
</evidence>
<dbReference type="KEGG" id="iis:EYM_06540"/>
<evidence type="ECO:0000313" key="12">
    <source>
        <dbReference type="Proteomes" id="UP000060778"/>
    </source>
</evidence>
<dbReference type="EC" id="2.5.1.108" evidence="3 10"/>
<proteinExistence type="inferred from homology"/>
<keyword evidence="8 10" id="KW-0411">Iron-sulfur</keyword>
<dbReference type="Gene3D" id="3.40.50.11850">
    <property type="entry name" value="Diphthamide synthesis DPH1/DPH2 domain 2"/>
    <property type="match status" value="1"/>
</dbReference>
<dbReference type="Gene3D" id="3.40.50.11840">
    <property type="entry name" value="Diphthamide synthesis DPH1/DPH2 domain 1"/>
    <property type="match status" value="1"/>
</dbReference>
<dbReference type="InterPro" id="IPR016435">
    <property type="entry name" value="DPH1/DPH2"/>
</dbReference>
<dbReference type="InterPro" id="IPR042263">
    <property type="entry name" value="DPH1/DPH2_1"/>
</dbReference>
<dbReference type="NCBIfam" id="TIGR00322">
    <property type="entry name" value="diphth2_R"/>
    <property type="match status" value="1"/>
</dbReference>
<dbReference type="Pfam" id="PF01866">
    <property type="entry name" value="Diphthamide_syn"/>
    <property type="match status" value="1"/>
</dbReference>
<dbReference type="GO" id="GO:0090560">
    <property type="term" value="F:2-(3-amino-3-carboxypropyl)histidine synthase activity"/>
    <property type="evidence" value="ECO:0007669"/>
    <property type="project" value="UniProtKB-UniRule"/>
</dbReference>
<keyword evidence="5 10" id="KW-0949">S-adenosyl-L-methionine</keyword>
<comment type="catalytic activity">
    <reaction evidence="9 10">
        <text>L-histidyl-[translation elongation factor 2] + S-adenosyl-L-methionine = 2-[(3S)-amino-3-carboxypropyl]-L-histidyl-[translation elongation factor 2] + S-methyl-5'-thioadenosine + H(+)</text>
        <dbReference type="Rhea" id="RHEA:36783"/>
        <dbReference type="Rhea" id="RHEA-COMP:9748"/>
        <dbReference type="Rhea" id="RHEA-COMP:9749"/>
        <dbReference type="ChEBI" id="CHEBI:15378"/>
        <dbReference type="ChEBI" id="CHEBI:17509"/>
        <dbReference type="ChEBI" id="CHEBI:29979"/>
        <dbReference type="ChEBI" id="CHEBI:59789"/>
        <dbReference type="ChEBI" id="CHEBI:73995"/>
        <dbReference type="EC" id="2.5.1.108"/>
    </reaction>
</comment>
<sequence>MESFLRGLKGRVVVESPPGLWREAKAVCSFIEERGLECVRSAMPSFGACLVFQDLGDAIVHLGHYPYPWWKPSKKTLFLPCPWKGEVRLHKIKSELEGKRTLVGTTAQHLESVKKVIDEMKAEGVNVELSFSTPRGLVLGCDYTGLRRGYDEYLIIAGGKFHSLGASLYLKRDVIAFDPYSERWERVNPYPILKRRLWKVSEAMEGREVAIIDGIEGQSRENLVKALFLEASRGGFKARLFKAPILTKEFVANVLEEVDFAVITSCPRLPLDDYGDLEKPVLAPGEARAVFRRNLELYSFPF</sequence>
<evidence type="ECO:0000256" key="4">
    <source>
        <dbReference type="ARBA" id="ARBA00022679"/>
    </source>
</evidence>
<dbReference type="RefSeq" id="WP_075050218.1">
    <property type="nucleotide sequence ID" value="NZ_CP006867.1"/>
</dbReference>
<keyword evidence="6 10" id="KW-0479">Metal-binding</keyword>
<reference evidence="11 12" key="1">
    <citation type="submission" date="2013-11" db="EMBL/GenBank/DDBJ databases">
        <title>Comparative genomics of Ignicoccus.</title>
        <authorList>
            <person name="Podar M."/>
        </authorList>
    </citation>
    <scope>NUCLEOTIDE SEQUENCE [LARGE SCALE GENOMIC DNA]</scope>
    <source>
        <strain evidence="11 12">DSM 13165</strain>
    </source>
</reference>
<dbReference type="InterPro" id="IPR042264">
    <property type="entry name" value="DPH1/DPH2_2"/>
</dbReference>
<evidence type="ECO:0000256" key="9">
    <source>
        <dbReference type="ARBA" id="ARBA00048403"/>
    </source>
</evidence>
<evidence type="ECO:0000313" key="11">
    <source>
        <dbReference type="EMBL" id="ALU12697.1"/>
    </source>
</evidence>
<dbReference type="InterPro" id="IPR042265">
    <property type="entry name" value="DPH1/DPH2_3"/>
</dbReference>
<keyword evidence="4 10" id="KW-0808">Transferase</keyword>
<keyword evidence="12" id="KW-1185">Reference proteome</keyword>
<dbReference type="GO" id="GO:0017183">
    <property type="term" value="P:protein histidyl modification to diphthamide"/>
    <property type="evidence" value="ECO:0007669"/>
    <property type="project" value="UniProtKB-UniRule"/>
</dbReference>
<evidence type="ECO:0000256" key="3">
    <source>
        <dbReference type="ARBA" id="ARBA00012221"/>
    </source>
</evidence>
<dbReference type="InterPro" id="IPR035435">
    <property type="entry name" value="DPH1/DPH2_euk_archaea"/>
</dbReference>
<comment type="cofactor">
    <cofactor evidence="1 10">
        <name>[4Fe-4S] cluster</name>
        <dbReference type="ChEBI" id="CHEBI:49883"/>
    </cofactor>
</comment>
<dbReference type="PIRSF" id="PIRSF004967">
    <property type="entry name" value="DPH1"/>
    <property type="match status" value="1"/>
</dbReference>
<name>A0A0U3FAJ4_9CREN</name>
<dbReference type="STRING" id="940295.EYM_06540"/>
<accession>A0A0U3FAJ4</accession>
<gene>
    <name evidence="11" type="ORF">EYM_06540</name>
</gene>
<dbReference type="GeneID" id="30680682"/>
<dbReference type="GO" id="GO:0046872">
    <property type="term" value="F:metal ion binding"/>
    <property type="evidence" value="ECO:0007669"/>
    <property type="project" value="UniProtKB-KW"/>
</dbReference>
<dbReference type="GO" id="GO:0051539">
    <property type="term" value="F:4 iron, 4 sulfur cluster binding"/>
    <property type="evidence" value="ECO:0007669"/>
    <property type="project" value="UniProtKB-UniRule"/>
</dbReference>
<evidence type="ECO:0000256" key="8">
    <source>
        <dbReference type="ARBA" id="ARBA00023014"/>
    </source>
</evidence>
<evidence type="ECO:0000256" key="2">
    <source>
        <dbReference type="ARBA" id="ARBA00005156"/>
    </source>
</evidence>